<accession>A0A244CT57</accession>
<keyword evidence="1" id="KW-1133">Transmembrane helix</keyword>
<protein>
    <recommendedName>
        <fullName evidence="2">DUF418 domain-containing protein</fullName>
    </recommendedName>
</protein>
<organism evidence="3 4">
    <name type="scientific">Pseudoalteromonas ulvae</name>
    <dbReference type="NCBI Taxonomy" id="107327"/>
    <lineage>
        <taxon>Bacteria</taxon>
        <taxon>Pseudomonadati</taxon>
        <taxon>Pseudomonadota</taxon>
        <taxon>Gammaproteobacteria</taxon>
        <taxon>Alteromonadales</taxon>
        <taxon>Pseudoalteromonadaceae</taxon>
        <taxon>Pseudoalteromonas</taxon>
    </lineage>
</organism>
<gene>
    <name evidence="3" type="ORF">B1199_00365</name>
</gene>
<dbReference type="Proteomes" id="UP000194841">
    <property type="component" value="Unassembled WGS sequence"/>
</dbReference>
<feature type="transmembrane region" description="Helical" evidence="1">
    <location>
        <begin position="93"/>
        <end position="125"/>
    </location>
</feature>
<keyword evidence="1" id="KW-0472">Membrane</keyword>
<feature type="transmembrane region" description="Helical" evidence="1">
    <location>
        <begin position="184"/>
        <end position="213"/>
    </location>
</feature>
<keyword evidence="4" id="KW-1185">Reference proteome</keyword>
<feature type="transmembrane region" description="Helical" evidence="1">
    <location>
        <begin position="137"/>
        <end position="154"/>
    </location>
</feature>
<dbReference type="InterPro" id="IPR007349">
    <property type="entry name" value="DUF418"/>
</dbReference>
<comment type="caution">
    <text evidence="3">The sequence shown here is derived from an EMBL/GenBank/DDBJ whole genome shotgun (WGS) entry which is preliminary data.</text>
</comment>
<feature type="domain" description="DUF418" evidence="2">
    <location>
        <begin position="224"/>
        <end position="357"/>
    </location>
</feature>
<evidence type="ECO:0000313" key="4">
    <source>
        <dbReference type="Proteomes" id="UP000194841"/>
    </source>
</evidence>
<feature type="transmembrane region" description="Helical" evidence="1">
    <location>
        <begin position="287"/>
        <end position="310"/>
    </location>
</feature>
<keyword evidence="1" id="KW-0812">Transmembrane</keyword>
<proteinExistence type="predicted"/>
<evidence type="ECO:0000313" key="3">
    <source>
        <dbReference type="EMBL" id="OUL58778.1"/>
    </source>
</evidence>
<dbReference type="InterPro" id="IPR052529">
    <property type="entry name" value="Bact_Transport_Assoc"/>
</dbReference>
<dbReference type="EMBL" id="MWPV01000001">
    <property type="protein sequence ID" value="OUL58778.1"/>
    <property type="molecule type" value="Genomic_DNA"/>
</dbReference>
<evidence type="ECO:0000256" key="1">
    <source>
        <dbReference type="SAM" id="Phobius"/>
    </source>
</evidence>
<sequence>MRIQSVDALKGLAILGILFLNIYHLAVMDMGYSPFAQPPISDEIIEVLNLYFFEGRFVSLFSLLFGVGLMIQFQALQTKGLDVENIMQSRLNWLLVLGVLHGCFVFIGDILVTYALCALYLCRYLADSTVQLFKRSAQYLLIGAVISIVFAFIADDTPLRYSEEFITRYQTLHSSYLEQVLLQFVYTGLAVLMVPVLSLWCIGGIMLFGMALYKSQFFQTGLSTRVLVMLLCIMLSVSSIDAWFRSQGLLSSHLSIFSGLAGALMYAHCIIYLVNRGSAFCRVLIPVGKMSLTLYLAQSVFFALVFRVWWTDLALDYSRLDYLYWVVGFSLLQIVFANVYFIFFKQGPAEWSWRKLYAKPKVLLE</sequence>
<dbReference type="PANTHER" id="PTHR30590:SF2">
    <property type="entry name" value="INNER MEMBRANE PROTEIN"/>
    <property type="match status" value="1"/>
</dbReference>
<dbReference type="AlphaFoldDB" id="A0A244CT57"/>
<feature type="transmembrane region" description="Helical" evidence="1">
    <location>
        <begin position="322"/>
        <end position="344"/>
    </location>
</feature>
<dbReference type="RefSeq" id="WP_086742157.1">
    <property type="nucleotide sequence ID" value="NZ_MWPV01000001.1"/>
</dbReference>
<feature type="transmembrane region" description="Helical" evidence="1">
    <location>
        <begin position="225"/>
        <end position="244"/>
    </location>
</feature>
<name>A0A244CT57_PSEDV</name>
<evidence type="ECO:0000259" key="2">
    <source>
        <dbReference type="Pfam" id="PF04235"/>
    </source>
</evidence>
<dbReference type="OrthoDB" id="9807744at2"/>
<feature type="transmembrane region" description="Helical" evidence="1">
    <location>
        <begin position="12"/>
        <end position="32"/>
    </location>
</feature>
<dbReference type="Pfam" id="PF04235">
    <property type="entry name" value="DUF418"/>
    <property type="match status" value="1"/>
</dbReference>
<dbReference type="PANTHER" id="PTHR30590">
    <property type="entry name" value="INNER MEMBRANE PROTEIN"/>
    <property type="match status" value="1"/>
</dbReference>
<feature type="transmembrane region" description="Helical" evidence="1">
    <location>
        <begin position="256"/>
        <end position="275"/>
    </location>
</feature>
<reference evidence="3 4" key="1">
    <citation type="submission" date="2017-02" db="EMBL/GenBank/DDBJ databases">
        <title>Pseudoalteromonas ulvae TC14 Genome.</title>
        <authorList>
            <person name="Molmeret M."/>
        </authorList>
    </citation>
    <scope>NUCLEOTIDE SEQUENCE [LARGE SCALE GENOMIC DNA]</scope>
    <source>
        <strain evidence="3">TC14</strain>
    </source>
</reference>
<feature type="transmembrane region" description="Helical" evidence="1">
    <location>
        <begin position="53"/>
        <end position="73"/>
    </location>
</feature>